<protein>
    <submittedName>
        <fullName evidence="4">SDR family oxidoreductase</fullName>
    </submittedName>
</protein>
<sequence>MQDIDTSETKLTTFPDLTGASVFITGGGSGIGADLTLGFLRQGAKVAFIGRSDADAFVRQAERETGNKPLFIQSDITDLEALRGAVAQAEAAHGPVTVLVNNAANDQRHETLEVDEEFWDWSTSINLKAYFFACQTVIPGMQKAGGGAIVNMTSISYMMGNTGYPIYTTSNSGINGMTRSIAREFGPDKIRVNAIAPGWVLTQKQLDKWATPDALAAHLERQCLKEHLSPEDIVGATLFLASSASRMITGQSLAVDGGVVVSG</sequence>
<dbReference type="FunFam" id="3.40.50.720:FF:000084">
    <property type="entry name" value="Short-chain dehydrogenase reductase"/>
    <property type="match status" value="1"/>
</dbReference>
<dbReference type="InterPro" id="IPR036291">
    <property type="entry name" value="NAD(P)-bd_dom_sf"/>
</dbReference>
<evidence type="ECO:0000259" key="3">
    <source>
        <dbReference type="SMART" id="SM00822"/>
    </source>
</evidence>
<keyword evidence="2" id="KW-0560">Oxidoreductase</keyword>
<comment type="caution">
    <text evidence="4">The sequence shown here is derived from an EMBL/GenBank/DDBJ whole genome shotgun (WGS) entry which is preliminary data.</text>
</comment>
<dbReference type="Gene3D" id="3.40.50.720">
    <property type="entry name" value="NAD(P)-binding Rossmann-like Domain"/>
    <property type="match status" value="1"/>
</dbReference>
<dbReference type="Proteomes" id="UP000318590">
    <property type="component" value="Unassembled WGS sequence"/>
</dbReference>
<evidence type="ECO:0000256" key="2">
    <source>
        <dbReference type="ARBA" id="ARBA00023002"/>
    </source>
</evidence>
<comment type="similarity">
    <text evidence="1">Belongs to the short-chain dehydrogenases/reductases (SDR) family.</text>
</comment>
<dbReference type="PANTHER" id="PTHR43639">
    <property type="entry name" value="OXIDOREDUCTASE, SHORT-CHAIN DEHYDROGENASE/REDUCTASE FAMILY (AFU_ORTHOLOGUE AFUA_5G02870)"/>
    <property type="match status" value="1"/>
</dbReference>
<dbReference type="GO" id="GO:0016491">
    <property type="term" value="F:oxidoreductase activity"/>
    <property type="evidence" value="ECO:0007669"/>
    <property type="project" value="UniProtKB-KW"/>
</dbReference>
<dbReference type="CDD" id="cd05233">
    <property type="entry name" value="SDR_c"/>
    <property type="match status" value="1"/>
</dbReference>
<gene>
    <name evidence="4" type="ORF">FEV53_13760</name>
</gene>
<dbReference type="EMBL" id="VFSV01000027">
    <property type="protein sequence ID" value="TRD16665.1"/>
    <property type="molecule type" value="Genomic_DNA"/>
</dbReference>
<reference evidence="4 5" key="1">
    <citation type="submission" date="2019-06" db="EMBL/GenBank/DDBJ databases">
        <title>Paenimaribius caenipelagi gen. nov., sp. nov., isolated from a tidal flat.</title>
        <authorList>
            <person name="Yoon J.-H."/>
        </authorList>
    </citation>
    <scope>NUCLEOTIDE SEQUENCE [LARGE SCALE GENOMIC DNA]</scope>
    <source>
        <strain evidence="4 5">JBTF-M29</strain>
    </source>
</reference>
<dbReference type="InterPro" id="IPR057326">
    <property type="entry name" value="KR_dom"/>
</dbReference>
<name>A0A547PR93_9RHOB</name>
<dbReference type="PANTHER" id="PTHR43639:SF1">
    <property type="entry name" value="SHORT-CHAIN DEHYDROGENASE_REDUCTASE FAMILY PROTEIN"/>
    <property type="match status" value="1"/>
</dbReference>
<dbReference type="RefSeq" id="WP_142835399.1">
    <property type="nucleotide sequence ID" value="NZ_VFSV01000027.1"/>
</dbReference>
<dbReference type="PRINTS" id="PR00081">
    <property type="entry name" value="GDHRDH"/>
</dbReference>
<dbReference type="PRINTS" id="PR00080">
    <property type="entry name" value="SDRFAMILY"/>
</dbReference>
<evidence type="ECO:0000313" key="4">
    <source>
        <dbReference type="EMBL" id="TRD16665.1"/>
    </source>
</evidence>
<dbReference type="InterPro" id="IPR002347">
    <property type="entry name" value="SDR_fam"/>
</dbReference>
<dbReference type="OrthoDB" id="9789398at2"/>
<proteinExistence type="inferred from homology"/>
<evidence type="ECO:0000256" key="1">
    <source>
        <dbReference type="ARBA" id="ARBA00006484"/>
    </source>
</evidence>
<feature type="domain" description="Ketoreductase" evidence="3">
    <location>
        <begin position="20"/>
        <end position="212"/>
    </location>
</feature>
<keyword evidence="5" id="KW-1185">Reference proteome</keyword>
<dbReference type="Pfam" id="PF13561">
    <property type="entry name" value="adh_short_C2"/>
    <property type="match status" value="1"/>
</dbReference>
<evidence type="ECO:0000313" key="5">
    <source>
        <dbReference type="Proteomes" id="UP000318590"/>
    </source>
</evidence>
<dbReference type="SMART" id="SM00822">
    <property type="entry name" value="PKS_KR"/>
    <property type="match status" value="1"/>
</dbReference>
<dbReference type="SUPFAM" id="SSF51735">
    <property type="entry name" value="NAD(P)-binding Rossmann-fold domains"/>
    <property type="match status" value="1"/>
</dbReference>
<dbReference type="AlphaFoldDB" id="A0A547PR93"/>
<accession>A0A547PR93</accession>
<organism evidence="4 5">
    <name type="scientific">Palleronia caenipelagi</name>
    <dbReference type="NCBI Taxonomy" id="2489174"/>
    <lineage>
        <taxon>Bacteria</taxon>
        <taxon>Pseudomonadati</taxon>
        <taxon>Pseudomonadota</taxon>
        <taxon>Alphaproteobacteria</taxon>
        <taxon>Rhodobacterales</taxon>
        <taxon>Roseobacteraceae</taxon>
        <taxon>Palleronia</taxon>
    </lineage>
</organism>